<dbReference type="CDD" id="cd11534">
    <property type="entry name" value="NTP-PPase_HisIE_like"/>
    <property type="match status" value="1"/>
</dbReference>
<comment type="similarity">
    <text evidence="4 13">Belongs to the PRA-PH family.</text>
</comment>
<dbReference type="GO" id="GO:0005737">
    <property type="term" value="C:cytoplasm"/>
    <property type="evidence" value="ECO:0007669"/>
    <property type="project" value="UniProtKB-SubCell"/>
</dbReference>
<dbReference type="PANTHER" id="PTHR42945:SF9">
    <property type="entry name" value="HISTIDINE BIOSYNTHESIS BIFUNCTIONAL PROTEIN HISIE"/>
    <property type="match status" value="1"/>
</dbReference>
<dbReference type="AlphaFoldDB" id="A0A7Y0G850"/>
<keyword evidence="11 13" id="KW-0067">ATP-binding</keyword>
<sequence>MTDDTLFRLEATIAERLQGDPAASYVAKLHGKGLGKIAQKVGEEATEVVIAALSGDAQELTGEAADLLFHLLVLLGEKGVPLSAVLAELNRREGTSGIVEKQSRSN</sequence>
<protein>
    <recommendedName>
        <fullName evidence="6 13">Phosphoribosyl-ATP pyrophosphatase</fullName>
        <shortName evidence="13">PRA-PH</shortName>
        <ecNumber evidence="5 13">3.6.1.31</ecNumber>
    </recommendedName>
</protein>
<dbReference type="GO" id="GO:0004636">
    <property type="term" value="F:phosphoribosyl-ATP diphosphatase activity"/>
    <property type="evidence" value="ECO:0007669"/>
    <property type="project" value="UniProtKB-UniRule"/>
</dbReference>
<evidence type="ECO:0000256" key="4">
    <source>
        <dbReference type="ARBA" id="ARBA00009392"/>
    </source>
</evidence>
<keyword evidence="10 13" id="KW-0378">Hydrolase</keyword>
<keyword evidence="8 13" id="KW-0028">Amino-acid biosynthesis</keyword>
<evidence type="ECO:0000256" key="10">
    <source>
        <dbReference type="ARBA" id="ARBA00022801"/>
    </source>
</evidence>
<keyword evidence="12 13" id="KW-0368">Histidine biosynthesis</keyword>
<dbReference type="RefSeq" id="WP_169491865.1">
    <property type="nucleotide sequence ID" value="NZ_JABBGM010000001.1"/>
</dbReference>
<dbReference type="SUPFAM" id="SSF101386">
    <property type="entry name" value="all-alpha NTP pyrophosphatases"/>
    <property type="match status" value="1"/>
</dbReference>
<dbReference type="HAMAP" id="MF_01020">
    <property type="entry name" value="HisE"/>
    <property type="match status" value="1"/>
</dbReference>
<dbReference type="InterPro" id="IPR008179">
    <property type="entry name" value="HisE"/>
</dbReference>
<keyword evidence="9 13" id="KW-0547">Nucleotide-binding</keyword>
<evidence type="ECO:0000256" key="5">
    <source>
        <dbReference type="ARBA" id="ARBA00012414"/>
    </source>
</evidence>
<dbReference type="FunFam" id="1.10.287.1080:FF:000002">
    <property type="entry name" value="Histidine biosynthesis bifunctional protein HisIE"/>
    <property type="match status" value="1"/>
</dbReference>
<dbReference type="NCBIfam" id="NF001611">
    <property type="entry name" value="PRK00400.1-3"/>
    <property type="match status" value="1"/>
</dbReference>
<dbReference type="GO" id="GO:0005524">
    <property type="term" value="F:ATP binding"/>
    <property type="evidence" value="ECO:0007669"/>
    <property type="project" value="UniProtKB-KW"/>
</dbReference>
<dbReference type="Gene3D" id="1.10.287.1080">
    <property type="entry name" value="MazG-like"/>
    <property type="match status" value="1"/>
</dbReference>
<evidence type="ECO:0000256" key="12">
    <source>
        <dbReference type="ARBA" id="ARBA00023102"/>
    </source>
</evidence>
<evidence type="ECO:0000256" key="1">
    <source>
        <dbReference type="ARBA" id="ARBA00001460"/>
    </source>
</evidence>
<reference evidence="14 15" key="1">
    <citation type="submission" date="2020-04" db="EMBL/GenBank/DDBJ databases">
        <title>Novosphingobium sp. TW-4 isolated from soil.</title>
        <authorList>
            <person name="Dahal R.H."/>
            <person name="Chaudhary D.K."/>
        </authorList>
    </citation>
    <scope>NUCLEOTIDE SEQUENCE [LARGE SCALE GENOMIC DNA]</scope>
    <source>
        <strain evidence="14 15">TW-4</strain>
    </source>
</reference>
<evidence type="ECO:0000256" key="8">
    <source>
        <dbReference type="ARBA" id="ARBA00022605"/>
    </source>
</evidence>
<dbReference type="EMBL" id="JABBGM010000001">
    <property type="protein sequence ID" value="NML92646.1"/>
    <property type="molecule type" value="Genomic_DNA"/>
</dbReference>
<dbReference type="NCBIfam" id="NF001613">
    <property type="entry name" value="PRK00400.1-5"/>
    <property type="match status" value="1"/>
</dbReference>
<evidence type="ECO:0000256" key="2">
    <source>
        <dbReference type="ARBA" id="ARBA00004496"/>
    </source>
</evidence>
<dbReference type="NCBIfam" id="TIGR03188">
    <property type="entry name" value="histidine_hisI"/>
    <property type="match status" value="1"/>
</dbReference>
<accession>A0A7Y0G850</accession>
<evidence type="ECO:0000256" key="13">
    <source>
        <dbReference type="HAMAP-Rule" id="MF_01020"/>
    </source>
</evidence>
<dbReference type="Pfam" id="PF01503">
    <property type="entry name" value="PRA-PH"/>
    <property type="match status" value="1"/>
</dbReference>
<comment type="subcellular location">
    <subcellularLocation>
        <location evidence="2 13">Cytoplasm</location>
    </subcellularLocation>
</comment>
<comment type="pathway">
    <text evidence="3 13">Amino-acid biosynthesis; L-histidine biosynthesis; L-histidine from 5-phospho-alpha-D-ribose 1-diphosphate: step 2/9.</text>
</comment>
<evidence type="ECO:0000256" key="6">
    <source>
        <dbReference type="ARBA" id="ARBA00013336"/>
    </source>
</evidence>
<dbReference type="PANTHER" id="PTHR42945">
    <property type="entry name" value="HISTIDINE BIOSYNTHESIS BIFUNCTIONAL PROTEIN"/>
    <property type="match status" value="1"/>
</dbReference>
<comment type="caution">
    <text evidence="14">The sequence shown here is derived from an EMBL/GenBank/DDBJ whole genome shotgun (WGS) entry which is preliminary data.</text>
</comment>
<gene>
    <name evidence="13" type="primary">hisE</name>
    <name evidence="14" type="ORF">HHL27_03035</name>
</gene>
<evidence type="ECO:0000313" key="14">
    <source>
        <dbReference type="EMBL" id="NML92646.1"/>
    </source>
</evidence>
<evidence type="ECO:0000256" key="7">
    <source>
        <dbReference type="ARBA" id="ARBA00022490"/>
    </source>
</evidence>
<dbReference type="EC" id="3.6.1.31" evidence="5 13"/>
<proteinExistence type="inferred from homology"/>
<comment type="catalytic activity">
    <reaction evidence="1 13">
        <text>1-(5-phospho-beta-D-ribosyl)-ATP + H2O = 1-(5-phospho-beta-D-ribosyl)-5'-AMP + diphosphate + H(+)</text>
        <dbReference type="Rhea" id="RHEA:22828"/>
        <dbReference type="ChEBI" id="CHEBI:15377"/>
        <dbReference type="ChEBI" id="CHEBI:15378"/>
        <dbReference type="ChEBI" id="CHEBI:33019"/>
        <dbReference type="ChEBI" id="CHEBI:59457"/>
        <dbReference type="ChEBI" id="CHEBI:73183"/>
        <dbReference type="EC" id="3.6.1.31"/>
    </reaction>
</comment>
<dbReference type="UniPathway" id="UPA00031">
    <property type="reaction ID" value="UER00007"/>
</dbReference>
<dbReference type="GO" id="GO:0000105">
    <property type="term" value="P:L-histidine biosynthetic process"/>
    <property type="evidence" value="ECO:0007669"/>
    <property type="project" value="UniProtKB-UniRule"/>
</dbReference>
<organism evidence="14 15">
    <name type="scientific">Novosphingobium olei</name>
    <dbReference type="NCBI Taxonomy" id="2728851"/>
    <lineage>
        <taxon>Bacteria</taxon>
        <taxon>Pseudomonadati</taxon>
        <taxon>Pseudomonadota</taxon>
        <taxon>Alphaproteobacteria</taxon>
        <taxon>Sphingomonadales</taxon>
        <taxon>Sphingomonadaceae</taxon>
        <taxon>Novosphingobium</taxon>
    </lineage>
</organism>
<evidence type="ECO:0000256" key="9">
    <source>
        <dbReference type="ARBA" id="ARBA00022741"/>
    </source>
</evidence>
<dbReference type="Proteomes" id="UP000583556">
    <property type="component" value="Unassembled WGS sequence"/>
</dbReference>
<evidence type="ECO:0000256" key="3">
    <source>
        <dbReference type="ARBA" id="ARBA00005204"/>
    </source>
</evidence>
<evidence type="ECO:0000313" key="15">
    <source>
        <dbReference type="Proteomes" id="UP000583556"/>
    </source>
</evidence>
<keyword evidence="15" id="KW-1185">Reference proteome</keyword>
<keyword evidence="7 13" id="KW-0963">Cytoplasm</keyword>
<dbReference type="InterPro" id="IPR021130">
    <property type="entry name" value="PRib-ATP_PPHydrolase-like"/>
</dbReference>
<evidence type="ECO:0000256" key="11">
    <source>
        <dbReference type="ARBA" id="ARBA00022840"/>
    </source>
</evidence>
<name>A0A7Y0G850_9SPHN</name>